<organism evidence="2 3">
    <name type="scientific">Natronocalculus amylovorans</name>
    <dbReference type="NCBI Taxonomy" id="2917812"/>
    <lineage>
        <taxon>Archaea</taxon>
        <taxon>Methanobacteriati</taxon>
        <taxon>Methanobacteriota</taxon>
        <taxon>Stenosarchaea group</taxon>
        <taxon>Halobacteria</taxon>
        <taxon>Halobacteriales</taxon>
        <taxon>Haloferacaceae</taxon>
        <taxon>Natronocalculus</taxon>
    </lineage>
</organism>
<dbReference type="AlphaFoldDB" id="A0AAE3FWY3"/>
<accession>A0AAE3FWY3</accession>
<protein>
    <submittedName>
        <fullName evidence="2">Uncharacterized protein</fullName>
    </submittedName>
</protein>
<keyword evidence="3" id="KW-1185">Reference proteome</keyword>
<keyword evidence="1" id="KW-0472">Membrane</keyword>
<keyword evidence="1" id="KW-0812">Transmembrane</keyword>
<evidence type="ECO:0000313" key="2">
    <source>
        <dbReference type="EMBL" id="MCL9816766.1"/>
    </source>
</evidence>
<reference evidence="2" key="1">
    <citation type="journal article" date="2022" name="Syst. Appl. Microbiol.">
        <title>Natronocalculus amylovorans gen. nov., sp. nov., and Natranaeroarchaeum aerophilus sp. nov., dominant culturable amylolytic natronoarchaea from hypersaline soda lakes in southwestern Siberia.</title>
        <authorList>
            <person name="Sorokin D.Y."/>
            <person name="Elcheninov A.G."/>
            <person name="Khizhniak T.V."/>
            <person name="Koenen M."/>
            <person name="Bale N.J."/>
            <person name="Damste J.S.S."/>
            <person name="Kublanov I.V."/>
        </authorList>
    </citation>
    <scope>NUCLEOTIDE SEQUENCE</scope>
    <source>
        <strain evidence="2">AArc-St2</strain>
    </source>
</reference>
<feature type="transmembrane region" description="Helical" evidence="1">
    <location>
        <begin position="7"/>
        <end position="26"/>
    </location>
</feature>
<name>A0AAE3FWY3_9EURY</name>
<sequence length="64" mass="6689">MASQGSSSTAPLVVGLSLVTIGMLLLDTISWVVQYGVLILGLVLLIAAVIGAQQDRSTQHHTDE</sequence>
<feature type="transmembrane region" description="Helical" evidence="1">
    <location>
        <begin position="32"/>
        <end position="52"/>
    </location>
</feature>
<proteinExistence type="predicted"/>
<keyword evidence="1" id="KW-1133">Transmembrane helix</keyword>
<dbReference type="RefSeq" id="WP_250583607.1">
    <property type="nucleotide sequence ID" value="NZ_JAKRVX010000002.1"/>
</dbReference>
<dbReference type="EMBL" id="JAKRVX010000002">
    <property type="protein sequence ID" value="MCL9816766.1"/>
    <property type="molecule type" value="Genomic_DNA"/>
</dbReference>
<comment type="caution">
    <text evidence="2">The sequence shown here is derived from an EMBL/GenBank/DDBJ whole genome shotgun (WGS) entry which is preliminary data.</text>
</comment>
<dbReference type="Proteomes" id="UP001203207">
    <property type="component" value="Unassembled WGS sequence"/>
</dbReference>
<evidence type="ECO:0000313" key="3">
    <source>
        <dbReference type="Proteomes" id="UP001203207"/>
    </source>
</evidence>
<evidence type="ECO:0000256" key="1">
    <source>
        <dbReference type="SAM" id="Phobius"/>
    </source>
</evidence>
<gene>
    <name evidence="2" type="ORF">AArcSt2_07395</name>
</gene>
<reference evidence="2" key="2">
    <citation type="submission" date="2022-02" db="EMBL/GenBank/DDBJ databases">
        <authorList>
            <person name="Elcheninov A.G."/>
            <person name="Sorokin D.Y."/>
            <person name="Kublanov I.V."/>
        </authorList>
    </citation>
    <scope>NUCLEOTIDE SEQUENCE</scope>
    <source>
        <strain evidence="2">AArc-St2</strain>
    </source>
</reference>